<organism evidence="2 3">
    <name type="scientific">Fusarium fujikuroi</name>
    <name type="common">Bakanae and foot rot disease fungus</name>
    <name type="synonym">Gibberella fujikuroi</name>
    <dbReference type="NCBI Taxonomy" id="5127"/>
    <lineage>
        <taxon>Eukaryota</taxon>
        <taxon>Fungi</taxon>
        <taxon>Dikarya</taxon>
        <taxon>Ascomycota</taxon>
        <taxon>Pezizomycotina</taxon>
        <taxon>Sordariomycetes</taxon>
        <taxon>Hypocreomycetidae</taxon>
        <taxon>Hypocreales</taxon>
        <taxon>Nectriaceae</taxon>
        <taxon>Fusarium</taxon>
        <taxon>Fusarium fujikuroi species complex</taxon>
    </lineage>
</organism>
<gene>
    <name evidence="2" type="ORF">C2S_10887</name>
</gene>
<reference evidence="2" key="1">
    <citation type="submission" date="2019-05" db="EMBL/GenBank/DDBJ databases">
        <authorList>
            <person name="Piombo E."/>
        </authorList>
    </citation>
    <scope>NUCLEOTIDE SEQUENCE</scope>
    <source>
        <strain evidence="2">C2S</strain>
    </source>
</reference>
<dbReference type="InterPro" id="IPR036188">
    <property type="entry name" value="FAD/NAD-bd_sf"/>
</dbReference>
<sequence length="494" mass="55243">MNGNNIGVIGAGIAGLYSALLLQEKGYTVSVFEASDRVGGRVRTHHFTEDENQYYEAGAMRIPVTKFHDTIFSLVRYINSHEKLPQSMAIRLIDYIYHHEGNFSYFQSAVSRHPASDVTPAGAGWIDVPEPYYNKSAGDLLTSAIKDLTQGLEDAFDETIKRIVDTHDQSTFRSYLIEHKNWPPTVISFVETTLFHPNAFSSSVTDICMKYLHFSSKNWKTIDQGMSRLTDAMAYLVGHENITLGASVTEIINTGNRRVTVKATCSDGSISSEFDRVILAIPPPALSSITTRPCWSLRKEMAIRSLNLEPAYKLGLRFKTRFWEHLSSGGSMGGQSATDLPIRTLVYPSYGIGTSGPGVLLVYLWLTDAQSWVPLASEQRLRLALDCIAELYKDQCDQDGHRIDVYEQFIEASWTMWSESTASGLTMPRPGQLSTHLKWAKNAEDNIFFAGSHLTYHYDWISGAVLSSIQVVTDMLQADVRPLSDVSMKHKSRL</sequence>
<comment type="caution">
    <text evidence="2">The sequence shown here is derived from an EMBL/GenBank/DDBJ whole genome shotgun (WGS) entry which is preliminary data.</text>
</comment>
<dbReference type="PRINTS" id="PR00419">
    <property type="entry name" value="ADXRDTASE"/>
</dbReference>
<dbReference type="EMBL" id="CABFJX010000391">
    <property type="protein sequence ID" value="VTT78169.1"/>
    <property type="molecule type" value="Genomic_DNA"/>
</dbReference>
<evidence type="ECO:0000259" key="1">
    <source>
        <dbReference type="Pfam" id="PF01593"/>
    </source>
</evidence>
<dbReference type="InterPro" id="IPR002937">
    <property type="entry name" value="Amino_oxidase"/>
</dbReference>
<evidence type="ECO:0000313" key="3">
    <source>
        <dbReference type="Proteomes" id="UP000760494"/>
    </source>
</evidence>
<dbReference type="Proteomes" id="UP000760494">
    <property type="component" value="Unassembled WGS sequence"/>
</dbReference>
<proteinExistence type="predicted"/>
<dbReference type="Pfam" id="PF01593">
    <property type="entry name" value="Amino_oxidase"/>
    <property type="match status" value="1"/>
</dbReference>
<accession>A0A9Q9RVA0</accession>
<dbReference type="SUPFAM" id="SSF51905">
    <property type="entry name" value="FAD/NAD(P)-binding domain"/>
    <property type="match status" value="1"/>
</dbReference>
<dbReference type="GO" id="GO:0009063">
    <property type="term" value="P:amino acid catabolic process"/>
    <property type="evidence" value="ECO:0007669"/>
    <property type="project" value="TreeGrafter"/>
</dbReference>
<dbReference type="AlphaFoldDB" id="A0A9Q9RVA0"/>
<dbReference type="InterPro" id="IPR050281">
    <property type="entry name" value="Flavin_monoamine_oxidase"/>
</dbReference>
<name>A0A9Q9RVA0_FUSFU</name>
<evidence type="ECO:0000313" key="2">
    <source>
        <dbReference type="EMBL" id="VTT78169.1"/>
    </source>
</evidence>
<dbReference type="Gene3D" id="3.50.50.60">
    <property type="entry name" value="FAD/NAD(P)-binding domain"/>
    <property type="match status" value="1"/>
</dbReference>
<dbReference type="SUPFAM" id="SSF54373">
    <property type="entry name" value="FAD-linked reductases, C-terminal domain"/>
    <property type="match status" value="1"/>
</dbReference>
<dbReference type="PANTHER" id="PTHR10742">
    <property type="entry name" value="FLAVIN MONOAMINE OXIDASE"/>
    <property type="match status" value="1"/>
</dbReference>
<feature type="domain" description="Amine oxidase" evidence="1">
    <location>
        <begin position="13"/>
        <end position="476"/>
    </location>
</feature>
<dbReference type="GO" id="GO:0001716">
    <property type="term" value="F:L-amino-acid oxidase activity"/>
    <property type="evidence" value="ECO:0007669"/>
    <property type="project" value="TreeGrafter"/>
</dbReference>
<dbReference type="Gene3D" id="1.10.405.10">
    <property type="entry name" value="Guanine Nucleotide Dissociation Inhibitor, domain 1"/>
    <property type="match status" value="1"/>
</dbReference>
<dbReference type="Gene3D" id="3.90.660.10">
    <property type="match status" value="1"/>
</dbReference>
<protein>
    <recommendedName>
        <fullName evidence="1">Amine oxidase domain-containing protein</fullName>
    </recommendedName>
</protein>
<dbReference type="PANTHER" id="PTHR10742:SF342">
    <property type="entry name" value="AMINE OXIDASE"/>
    <property type="match status" value="1"/>
</dbReference>